<keyword evidence="1" id="KW-0418">Kinase</keyword>
<dbReference type="InterPro" id="IPR023610">
    <property type="entry name" value="PInositol-4/5-P-5/4-kinase"/>
</dbReference>
<dbReference type="InterPro" id="IPR002498">
    <property type="entry name" value="PInositol-4-P-4/5-kinase_core"/>
</dbReference>
<name>A0ABN9XKL7_9DINO</name>
<accession>A0ABN9XKL7</accession>
<comment type="caution">
    <text evidence="3">The sequence shown here is derived from an EMBL/GenBank/DDBJ whole genome shotgun (WGS) entry which is preliminary data.</text>
</comment>
<dbReference type="Pfam" id="PF01504">
    <property type="entry name" value="PIP5K"/>
    <property type="match status" value="2"/>
</dbReference>
<dbReference type="InterPro" id="IPR027483">
    <property type="entry name" value="PInositol-4-P-4/5-kinase_C_sf"/>
</dbReference>
<dbReference type="Gene3D" id="3.30.810.10">
    <property type="entry name" value="2-Layer Sandwich"/>
    <property type="match status" value="1"/>
</dbReference>
<reference evidence="3" key="1">
    <citation type="submission" date="2023-10" db="EMBL/GenBank/DDBJ databases">
        <authorList>
            <person name="Chen Y."/>
            <person name="Shah S."/>
            <person name="Dougan E. K."/>
            <person name="Thang M."/>
            <person name="Chan C."/>
        </authorList>
    </citation>
    <scope>NUCLEOTIDE SEQUENCE [LARGE SCALE GENOMIC DNA]</scope>
</reference>
<dbReference type="Gene3D" id="3.30.800.10">
    <property type="entry name" value="Phosphatidylinositol Phosphate Kinase II Beta"/>
    <property type="match status" value="1"/>
</dbReference>
<gene>
    <name evidence="3" type="ORF">PCOR1329_LOCUS77194</name>
</gene>
<dbReference type="SUPFAM" id="SSF56104">
    <property type="entry name" value="SAICAR synthase-like"/>
    <property type="match status" value="2"/>
</dbReference>
<dbReference type="Proteomes" id="UP001189429">
    <property type="component" value="Unassembled WGS sequence"/>
</dbReference>
<dbReference type="PANTHER" id="PTHR23086:SF8">
    <property type="entry name" value="PHOSPHATIDYLINOSITOL 5-PHOSPHATE 4-KINASE, ISOFORM A"/>
    <property type="match status" value="1"/>
</dbReference>
<feature type="non-terminal residue" evidence="3">
    <location>
        <position position="446"/>
    </location>
</feature>
<dbReference type="EMBL" id="CAUYUJ010020660">
    <property type="protein sequence ID" value="CAK0899753.1"/>
    <property type="molecule type" value="Genomic_DNA"/>
</dbReference>
<sequence>MALLHPGCFERIRGVFGTAEGFADAIADFRPIGSGSGISGAQHFLSKDDRFYMKSIPKTEVALLESGAYIQKLVEYTEENPSTLMIQMMAVVRFQYSSTWSSESRWLLIMDNYKRGVDRGKDSFVEFDIKASKWKHRLQRKGGRRCSPMFPLDFWKSGAGEAHEFEGEDLDFYALRTQTNREWLEDTESKRAAAPAGSFRRKFLSREIESLPAYDDCMGGEYATQWLTHKAGSDFDFCRELDGLGGNLSEEIAARLLSDYSMADLQALQGAWSKAKLPCESFVYSGSTSFEADWKAFLHQEKAAIDSVREFFGYAAPSSDLTQKPMVMEPCTREALVTQLAKDTAFLSKHGIMDYSMGLLIKHQEADPEEGTCLAATAAWRQGRASETGSSSVFEKYQGGIRAVSPRPAEAPERAVFTFKIVDTLTEWHSGKWLSAWAQSLVGENK</sequence>
<feature type="domain" description="PIPK" evidence="2">
    <location>
        <begin position="1"/>
        <end position="446"/>
    </location>
</feature>
<keyword evidence="4" id="KW-1185">Reference proteome</keyword>
<evidence type="ECO:0000259" key="2">
    <source>
        <dbReference type="PROSITE" id="PS51455"/>
    </source>
</evidence>
<keyword evidence="1" id="KW-0808">Transferase</keyword>
<dbReference type="InterPro" id="IPR027484">
    <property type="entry name" value="PInositol-4-P-5-kinase_N"/>
</dbReference>
<evidence type="ECO:0000313" key="3">
    <source>
        <dbReference type="EMBL" id="CAK0899753.1"/>
    </source>
</evidence>
<protein>
    <recommendedName>
        <fullName evidence="2">PIPK domain-containing protein</fullName>
    </recommendedName>
</protein>
<proteinExistence type="predicted"/>
<organism evidence="3 4">
    <name type="scientific">Prorocentrum cordatum</name>
    <dbReference type="NCBI Taxonomy" id="2364126"/>
    <lineage>
        <taxon>Eukaryota</taxon>
        <taxon>Sar</taxon>
        <taxon>Alveolata</taxon>
        <taxon>Dinophyceae</taxon>
        <taxon>Prorocentrales</taxon>
        <taxon>Prorocentraceae</taxon>
        <taxon>Prorocentrum</taxon>
    </lineage>
</organism>
<dbReference type="PANTHER" id="PTHR23086">
    <property type="entry name" value="PHOSPHATIDYLINOSITOL-4-PHOSPHATE 5-KINASE"/>
    <property type="match status" value="1"/>
</dbReference>
<dbReference type="PROSITE" id="PS51455">
    <property type="entry name" value="PIPK"/>
    <property type="match status" value="1"/>
</dbReference>
<evidence type="ECO:0000313" key="4">
    <source>
        <dbReference type="Proteomes" id="UP001189429"/>
    </source>
</evidence>
<keyword evidence="1" id="KW-0067">ATP-binding</keyword>
<evidence type="ECO:0000256" key="1">
    <source>
        <dbReference type="PROSITE-ProRule" id="PRU00781"/>
    </source>
</evidence>
<keyword evidence="1" id="KW-0547">Nucleotide-binding</keyword>